<dbReference type="OrthoDB" id="9808328at2"/>
<dbReference type="GO" id="GO:0016887">
    <property type="term" value="F:ATP hydrolysis activity"/>
    <property type="evidence" value="ECO:0007669"/>
    <property type="project" value="InterPro"/>
</dbReference>
<feature type="domain" description="ABC transmembrane type-1" evidence="9">
    <location>
        <begin position="36"/>
        <end position="326"/>
    </location>
</feature>
<dbReference type="InterPro" id="IPR003439">
    <property type="entry name" value="ABC_transporter-like_ATP-bd"/>
</dbReference>
<evidence type="ECO:0000256" key="2">
    <source>
        <dbReference type="ARBA" id="ARBA00022692"/>
    </source>
</evidence>
<keyword evidence="2 7" id="KW-0812">Transmembrane</keyword>
<dbReference type="PROSITE" id="PS50929">
    <property type="entry name" value="ABC_TM1F"/>
    <property type="match status" value="1"/>
</dbReference>
<dbReference type="InterPro" id="IPR017871">
    <property type="entry name" value="ABC_transporter-like_CS"/>
</dbReference>
<dbReference type="Pfam" id="PF00005">
    <property type="entry name" value="ABC_tran"/>
    <property type="match status" value="1"/>
</dbReference>
<proteinExistence type="predicted"/>
<dbReference type="CDD" id="cd03228">
    <property type="entry name" value="ABCC_MRP_Like"/>
    <property type="match status" value="1"/>
</dbReference>
<feature type="transmembrane region" description="Helical" evidence="7">
    <location>
        <begin position="295"/>
        <end position="314"/>
    </location>
</feature>
<dbReference type="InterPro" id="IPR003593">
    <property type="entry name" value="AAA+_ATPase"/>
</dbReference>
<dbReference type="InterPro" id="IPR036640">
    <property type="entry name" value="ABC1_TM_sf"/>
</dbReference>
<organism evidence="10 11">
    <name type="scientific">Silvanigrella aquatica</name>
    <dbReference type="NCBI Taxonomy" id="1915309"/>
    <lineage>
        <taxon>Bacteria</taxon>
        <taxon>Pseudomonadati</taxon>
        <taxon>Bdellovibrionota</taxon>
        <taxon>Oligoflexia</taxon>
        <taxon>Silvanigrellales</taxon>
        <taxon>Silvanigrellaceae</taxon>
        <taxon>Silvanigrella</taxon>
    </lineage>
</organism>
<dbReference type="InterPro" id="IPR027417">
    <property type="entry name" value="P-loop_NTPase"/>
</dbReference>
<protein>
    <recommendedName>
        <fullName evidence="12">ABC transporter ATP-binding protein</fullName>
    </recommendedName>
</protein>
<feature type="transmembrane region" description="Helical" evidence="7">
    <location>
        <begin position="169"/>
        <end position="200"/>
    </location>
</feature>
<dbReference type="SUPFAM" id="SSF90123">
    <property type="entry name" value="ABC transporter transmembrane region"/>
    <property type="match status" value="1"/>
</dbReference>
<feature type="domain" description="ABC transporter" evidence="8">
    <location>
        <begin position="360"/>
        <end position="579"/>
    </location>
</feature>
<name>A0A1L4D3P7_9BACT</name>
<dbReference type="GO" id="GO:0005886">
    <property type="term" value="C:plasma membrane"/>
    <property type="evidence" value="ECO:0007669"/>
    <property type="project" value="UniProtKB-SubCell"/>
</dbReference>
<keyword evidence="4" id="KW-0067">ATP-binding</keyword>
<dbReference type="GO" id="GO:0034040">
    <property type="term" value="F:ATPase-coupled lipid transmembrane transporter activity"/>
    <property type="evidence" value="ECO:0007669"/>
    <property type="project" value="TreeGrafter"/>
</dbReference>
<dbReference type="PANTHER" id="PTHR24221:SF654">
    <property type="entry name" value="ATP-BINDING CASSETTE SUB-FAMILY B MEMBER 6"/>
    <property type="match status" value="1"/>
</dbReference>
<keyword evidence="5 7" id="KW-1133">Transmembrane helix</keyword>
<dbReference type="PROSITE" id="PS00211">
    <property type="entry name" value="ABC_TRANSPORTER_1"/>
    <property type="match status" value="1"/>
</dbReference>
<feature type="transmembrane region" description="Helical" evidence="7">
    <location>
        <begin position="79"/>
        <end position="99"/>
    </location>
</feature>
<keyword evidence="6 7" id="KW-0472">Membrane</keyword>
<evidence type="ECO:0000256" key="6">
    <source>
        <dbReference type="ARBA" id="ARBA00023136"/>
    </source>
</evidence>
<dbReference type="Pfam" id="PF00664">
    <property type="entry name" value="ABC_membrane"/>
    <property type="match status" value="1"/>
</dbReference>
<dbReference type="InterPro" id="IPR011527">
    <property type="entry name" value="ABC1_TM_dom"/>
</dbReference>
<dbReference type="SUPFAM" id="SSF52540">
    <property type="entry name" value="P-loop containing nucleoside triphosphate hydrolases"/>
    <property type="match status" value="1"/>
</dbReference>
<dbReference type="PANTHER" id="PTHR24221">
    <property type="entry name" value="ATP-BINDING CASSETTE SUB-FAMILY B"/>
    <property type="match status" value="1"/>
</dbReference>
<accession>A0A1L4D3P7</accession>
<dbReference type="AlphaFoldDB" id="A0A1L4D3P7"/>
<dbReference type="InterPro" id="IPR039421">
    <property type="entry name" value="Type_1_exporter"/>
</dbReference>
<evidence type="ECO:0008006" key="12">
    <source>
        <dbReference type="Google" id="ProtNLM"/>
    </source>
</evidence>
<dbReference type="GO" id="GO:0140359">
    <property type="term" value="F:ABC-type transporter activity"/>
    <property type="evidence" value="ECO:0007669"/>
    <property type="project" value="InterPro"/>
</dbReference>
<evidence type="ECO:0000256" key="4">
    <source>
        <dbReference type="ARBA" id="ARBA00022840"/>
    </source>
</evidence>
<dbReference type="KEGG" id="saqi:AXG55_13370"/>
<dbReference type="Gene3D" id="1.20.1560.10">
    <property type="entry name" value="ABC transporter type 1, transmembrane domain"/>
    <property type="match status" value="1"/>
</dbReference>
<evidence type="ECO:0000259" key="8">
    <source>
        <dbReference type="PROSITE" id="PS50893"/>
    </source>
</evidence>
<evidence type="ECO:0000256" key="1">
    <source>
        <dbReference type="ARBA" id="ARBA00004651"/>
    </source>
</evidence>
<dbReference type="RefSeq" id="WP_148698591.1">
    <property type="nucleotide sequence ID" value="NZ_CP017834.1"/>
</dbReference>
<keyword evidence="11" id="KW-1185">Reference proteome</keyword>
<evidence type="ECO:0000256" key="5">
    <source>
        <dbReference type="ARBA" id="ARBA00022989"/>
    </source>
</evidence>
<evidence type="ECO:0000256" key="3">
    <source>
        <dbReference type="ARBA" id="ARBA00022741"/>
    </source>
</evidence>
<reference evidence="10 11" key="1">
    <citation type="submission" date="2016-10" db="EMBL/GenBank/DDBJ databases">
        <title>Silvanigrella aquatica sp. nov., isolated from a freshwater lake located in the Black Forest, Germany, description of Silvanigrellaceae fam. nov., Silvanigrellales ord. nov., reclassification of the order Bdellovibrionales in the class Oligoflexia, reclassification of the families Bacteriovoracaceae and Halobacteriovoraceae in the new order Bacteriovoracales ord. nov., and reclassification of the family Pseudobacteriovoracaceae in the order Oligoflexiales.</title>
        <authorList>
            <person name="Hahn M.W."/>
            <person name="Schmidt J."/>
            <person name="Koll U."/>
            <person name="Rohde M."/>
            <person name="Verbag S."/>
            <person name="Pitt A."/>
            <person name="Nakai R."/>
            <person name="Naganuma T."/>
            <person name="Lang E."/>
        </authorList>
    </citation>
    <scope>NUCLEOTIDE SEQUENCE [LARGE SCALE GENOMIC DNA]</scope>
    <source>
        <strain evidence="10 11">MWH-Nonnen-W8red</strain>
    </source>
</reference>
<feature type="transmembrane region" description="Helical" evidence="7">
    <location>
        <begin position="263"/>
        <end position="289"/>
    </location>
</feature>
<evidence type="ECO:0000259" key="9">
    <source>
        <dbReference type="PROSITE" id="PS50929"/>
    </source>
</evidence>
<dbReference type="SMART" id="SM00382">
    <property type="entry name" value="AAA"/>
    <property type="match status" value="1"/>
</dbReference>
<evidence type="ECO:0000313" key="11">
    <source>
        <dbReference type="Proteomes" id="UP000184731"/>
    </source>
</evidence>
<sequence length="579" mass="64575">MKKDNKGSFLRIVWNSGKKDLFLGVPWLPLYSLSEVALALSATTLLQLIFISTPRIAVSSLIPGKLKDYIHFSQTLDRLDLIFIIPLIIIIASLVKLITGFMSSYLTERAGHKVAHSLREEMLKGFLSSPGNKLDQKNPDFIANQLMQDTTLLQGAISKGTISAIRDCLVLFGIIVTMLLISWQTFFIGCSIFIPLGIILKKISQKLNYYTRESQKHQIGISTRLLASHNGLLTINALRSHNREKNDFEELNLKNYLMMKKSLFVRTFFTPGMEFFATCMLALIFAWRINYTGDFQASTYSSMLILLAFSFKYIKNIAGSITFFSEIRVVLQRVQFFLGSFSNNQIRKPLPLPSYSKEAVIAKNVTYITEGGKEILSNCSIQIPKGLKVAFVGESGAGKTTFLRSLAGLIIPTKGDISITSEFLLASQSPYIFRGTVKENIIYAEQGIPEYIAEEKTKDLILALMLAYSDSGANIILDKNLGFLGDGLSGGEKARIALARTLFASPKLLLLDEPTANLDAQSAKLFWQAVHAWLKKDPEHTVIAVSHALHEVKDFDLCFMFDEGKIVKQGNPQEILSYG</sequence>
<evidence type="ECO:0000313" key="10">
    <source>
        <dbReference type="EMBL" id="APJ04833.1"/>
    </source>
</evidence>
<dbReference type="EMBL" id="CP017834">
    <property type="protein sequence ID" value="APJ04833.1"/>
    <property type="molecule type" value="Genomic_DNA"/>
</dbReference>
<dbReference type="STRING" id="1915309.AXG55_13370"/>
<keyword evidence="3" id="KW-0547">Nucleotide-binding</keyword>
<dbReference type="GO" id="GO:0005524">
    <property type="term" value="F:ATP binding"/>
    <property type="evidence" value="ECO:0007669"/>
    <property type="project" value="UniProtKB-KW"/>
</dbReference>
<comment type="subcellular location">
    <subcellularLocation>
        <location evidence="1">Cell membrane</location>
        <topology evidence="1">Multi-pass membrane protein</topology>
    </subcellularLocation>
</comment>
<dbReference type="Gene3D" id="3.40.50.300">
    <property type="entry name" value="P-loop containing nucleotide triphosphate hydrolases"/>
    <property type="match status" value="1"/>
</dbReference>
<dbReference type="Proteomes" id="UP000184731">
    <property type="component" value="Chromosome"/>
</dbReference>
<evidence type="ECO:0000256" key="7">
    <source>
        <dbReference type="SAM" id="Phobius"/>
    </source>
</evidence>
<dbReference type="PROSITE" id="PS50893">
    <property type="entry name" value="ABC_TRANSPORTER_2"/>
    <property type="match status" value="1"/>
</dbReference>
<gene>
    <name evidence="10" type="ORF">AXG55_13370</name>
</gene>